<protein>
    <submittedName>
        <fullName evidence="1">Uncharacterized protein</fullName>
    </submittedName>
</protein>
<organism evidence="1 2">
    <name type="scientific">Serratia rubidaea</name>
    <name type="common">Serratia marinorubra</name>
    <dbReference type="NCBI Taxonomy" id="61652"/>
    <lineage>
        <taxon>Bacteria</taxon>
        <taxon>Pseudomonadati</taxon>
        <taxon>Pseudomonadota</taxon>
        <taxon>Gammaproteobacteria</taxon>
        <taxon>Enterobacterales</taxon>
        <taxon>Yersiniaceae</taxon>
        <taxon>Serratia</taxon>
    </lineage>
</organism>
<gene>
    <name evidence="1" type="ORF">NCTC9419_00279</name>
</gene>
<reference evidence="1 2" key="1">
    <citation type="submission" date="2018-12" db="EMBL/GenBank/DDBJ databases">
        <authorList>
            <consortium name="Pathogen Informatics"/>
        </authorList>
    </citation>
    <scope>NUCLEOTIDE SEQUENCE [LARGE SCALE GENOMIC DNA]</scope>
    <source>
        <strain evidence="1 2">NCTC9419</strain>
    </source>
</reference>
<name>A0A3S4H2P3_SERRU</name>
<sequence length="55" mass="6274">MAFILTIRSRKRRNISCCVTVIEVQLDISAITMQTQNCSKTLSNDIVCTPHKNFM</sequence>
<accession>A0A3S4H2P3</accession>
<dbReference type="AlphaFoldDB" id="A0A3S4H2P3"/>
<dbReference type="EMBL" id="LR134155">
    <property type="protein sequence ID" value="VEA68124.1"/>
    <property type="molecule type" value="Genomic_DNA"/>
</dbReference>
<dbReference type="Proteomes" id="UP000271603">
    <property type="component" value="Chromosome"/>
</dbReference>
<evidence type="ECO:0000313" key="1">
    <source>
        <dbReference type="EMBL" id="VEA68124.1"/>
    </source>
</evidence>
<proteinExistence type="predicted"/>
<evidence type="ECO:0000313" key="2">
    <source>
        <dbReference type="Proteomes" id="UP000271603"/>
    </source>
</evidence>